<dbReference type="InterPro" id="IPR021856">
    <property type="entry name" value="DUF3465"/>
</dbReference>
<dbReference type="PROSITE" id="PS51257">
    <property type="entry name" value="PROKAR_LIPOPROTEIN"/>
    <property type="match status" value="1"/>
</dbReference>
<evidence type="ECO:0000313" key="1">
    <source>
        <dbReference type="EMBL" id="AKS40541.1"/>
    </source>
</evidence>
<dbReference type="Pfam" id="PF11948">
    <property type="entry name" value="DUF3465"/>
    <property type="match status" value="1"/>
</dbReference>
<reference evidence="1 2" key="1">
    <citation type="submission" date="2015-07" db="EMBL/GenBank/DDBJ databases">
        <authorList>
            <person name="Noorani M."/>
        </authorList>
    </citation>
    <scope>NUCLEOTIDE SEQUENCE [LARGE SCALE GENOMIC DNA]</scope>
    <source>
        <strain evidence="1 2">KCTC 42284</strain>
    </source>
</reference>
<proteinExistence type="predicted"/>
<dbReference type="EMBL" id="CP012154">
    <property type="protein sequence ID" value="AKS40541.1"/>
    <property type="molecule type" value="Genomic_DNA"/>
</dbReference>
<evidence type="ECO:0008006" key="3">
    <source>
        <dbReference type="Google" id="ProtNLM"/>
    </source>
</evidence>
<gene>
    <name evidence="1" type="ORF">WM2015_152</name>
</gene>
<dbReference type="KEGG" id="wma:WM2015_152"/>
<organism evidence="1 2">
    <name type="scientific">Wenzhouxiangella marina</name>
    <dbReference type="NCBI Taxonomy" id="1579979"/>
    <lineage>
        <taxon>Bacteria</taxon>
        <taxon>Pseudomonadati</taxon>
        <taxon>Pseudomonadota</taxon>
        <taxon>Gammaproteobacteria</taxon>
        <taxon>Chromatiales</taxon>
        <taxon>Wenzhouxiangellaceae</taxon>
        <taxon>Wenzhouxiangella</taxon>
    </lineage>
</organism>
<protein>
    <recommendedName>
        <fullName evidence="3">Lipoprotein</fullName>
    </recommendedName>
</protein>
<evidence type="ECO:0000313" key="2">
    <source>
        <dbReference type="Proteomes" id="UP000066624"/>
    </source>
</evidence>
<name>A0A0K0XSD8_9GAMM</name>
<sequence>MRRFGVVLFVLFATMGLVACGGEEPLPDNERLLAAFTEGQTGVWVSGHGTVVRPLGSDEANQRFLVRVNDALSLVVRHRVGNAGRVPADRDDVIAFQGRYEFHGGGGEVILTHADSGQPGGGGWIEFNGTRYD</sequence>
<keyword evidence="2" id="KW-1185">Reference proteome</keyword>
<dbReference type="AlphaFoldDB" id="A0A0K0XSD8"/>
<dbReference type="STRING" id="1579979.WM2015_152"/>
<accession>A0A0K0XSD8</accession>
<dbReference type="Proteomes" id="UP000066624">
    <property type="component" value="Chromosome"/>
</dbReference>